<protein>
    <submittedName>
        <fullName evidence="4">Uncharacterized protein</fullName>
    </submittedName>
</protein>
<dbReference type="Gene3D" id="3.20.20.140">
    <property type="entry name" value="Metal-dependent hydrolases"/>
    <property type="match status" value="1"/>
</dbReference>
<dbReference type="AlphaFoldDB" id="A0AA40G7W4"/>
<evidence type="ECO:0000256" key="2">
    <source>
        <dbReference type="ARBA" id="ARBA00007331"/>
    </source>
</evidence>
<dbReference type="EMBL" id="JAHYIQ010000004">
    <property type="protein sequence ID" value="KAK1132744.1"/>
    <property type="molecule type" value="Genomic_DNA"/>
</dbReference>
<name>A0AA40G7W4_9HYME</name>
<dbReference type="InterPro" id="IPR002738">
    <property type="entry name" value="RNase_P_p30"/>
</dbReference>
<dbReference type="Pfam" id="PF01876">
    <property type="entry name" value="RNase_P_p30"/>
    <property type="match status" value="1"/>
</dbReference>
<reference evidence="4" key="1">
    <citation type="submission" date="2021-10" db="EMBL/GenBank/DDBJ databases">
        <title>Melipona bicolor Genome sequencing and assembly.</title>
        <authorList>
            <person name="Araujo N.S."/>
            <person name="Arias M.C."/>
        </authorList>
    </citation>
    <scope>NUCLEOTIDE SEQUENCE</scope>
    <source>
        <strain evidence="4">USP_2M_L1-L4_2017</strain>
        <tissue evidence="4">Whole body</tissue>
    </source>
</reference>
<dbReference type="Proteomes" id="UP001177670">
    <property type="component" value="Unassembled WGS sequence"/>
</dbReference>
<evidence type="ECO:0000256" key="1">
    <source>
        <dbReference type="ARBA" id="ARBA00004123"/>
    </source>
</evidence>
<evidence type="ECO:0000313" key="5">
    <source>
        <dbReference type="Proteomes" id="UP001177670"/>
    </source>
</evidence>
<dbReference type="GO" id="GO:0005655">
    <property type="term" value="C:nucleolar ribonuclease P complex"/>
    <property type="evidence" value="ECO:0007669"/>
    <property type="project" value="TreeGrafter"/>
</dbReference>
<proteinExistence type="inferred from homology"/>
<gene>
    <name evidence="4" type="ORF">K0M31_014122</name>
</gene>
<keyword evidence="5" id="KW-1185">Reference proteome</keyword>
<organism evidence="4 5">
    <name type="scientific">Melipona bicolor</name>
    <dbReference type="NCBI Taxonomy" id="60889"/>
    <lineage>
        <taxon>Eukaryota</taxon>
        <taxon>Metazoa</taxon>
        <taxon>Ecdysozoa</taxon>
        <taxon>Arthropoda</taxon>
        <taxon>Hexapoda</taxon>
        <taxon>Insecta</taxon>
        <taxon>Pterygota</taxon>
        <taxon>Neoptera</taxon>
        <taxon>Endopterygota</taxon>
        <taxon>Hymenoptera</taxon>
        <taxon>Apocrita</taxon>
        <taxon>Aculeata</taxon>
        <taxon>Apoidea</taxon>
        <taxon>Anthophila</taxon>
        <taxon>Apidae</taxon>
        <taxon>Melipona</taxon>
    </lineage>
</organism>
<evidence type="ECO:0000256" key="3">
    <source>
        <dbReference type="ARBA" id="ARBA00022694"/>
    </source>
</evidence>
<comment type="caution">
    <text evidence="4">The sequence shown here is derived from an EMBL/GenBank/DDBJ whole genome shotgun (WGS) entry which is preliminary data.</text>
</comment>
<comment type="similarity">
    <text evidence="2">Belongs to the eukaryotic/archaeal RNase P protein component 3 family.</text>
</comment>
<dbReference type="GO" id="GO:0003723">
    <property type="term" value="F:RNA binding"/>
    <property type="evidence" value="ECO:0007669"/>
    <property type="project" value="TreeGrafter"/>
</dbReference>
<comment type="subcellular location">
    <subcellularLocation>
        <location evidence="1">Nucleus</location>
    </subcellularLocation>
</comment>
<dbReference type="PANTHER" id="PTHR13031">
    <property type="entry name" value="RIBONUCLEASE P SUBUNIT P30"/>
    <property type="match status" value="1"/>
</dbReference>
<dbReference type="PANTHER" id="PTHR13031:SF0">
    <property type="entry name" value="RIBONUCLEASE P PROTEIN SUBUNIT P30"/>
    <property type="match status" value="1"/>
</dbReference>
<sequence length="283" mass="32649">MDIRESTGFYDLCVNVPENKIENLYPVLSKLCEYGFKTIAINTNIDESILGTDKKKKKKSGDSEISQGIVFETINIENIRKEFDGRLKIFNRITFFCSDFAKTHILNHCSSLKTYDLYAFAPRTQNALQCACTQLNADIITLRPNPMSFKLNKKLYDQAIERGIHFEIQYIDLLNVEFRKTTIHYSHLFHTYGKSKNVILSSGSNDIKTIRNPYDLINLACLLGLNEVQAKASMLHQCKRLLLRAERRHRGKAAFIIKDCTKKRSVIEEDAQCVKKLKTYVEF</sequence>
<accession>A0AA40G7W4</accession>
<keyword evidence="3" id="KW-0819">tRNA processing</keyword>
<evidence type="ECO:0000313" key="4">
    <source>
        <dbReference type="EMBL" id="KAK1132744.1"/>
    </source>
</evidence>
<dbReference type="GO" id="GO:0008033">
    <property type="term" value="P:tRNA processing"/>
    <property type="evidence" value="ECO:0007669"/>
    <property type="project" value="UniProtKB-KW"/>
</dbReference>
<dbReference type="SUPFAM" id="SSF89550">
    <property type="entry name" value="PHP domain-like"/>
    <property type="match status" value="1"/>
</dbReference>
<dbReference type="InterPro" id="IPR016195">
    <property type="entry name" value="Pol/histidinol_Pase-like"/>
</dbReference>